<protein>
    <submittedName>
        <fullName evidence="2">Uncharacterized protein</fullName>
    </submittedName>
</protein>
<dbReference type="RefSeq" id="WP_007078851.1">
    <property type="nucleotide sequence ID" value="NZ_CM001024.1"/>
</dbReference>
<accession>E2SBV0</accession>
<comment type="caution">
    <text evidence="2">The sequence shown here is derived from an EMBL/GenBank/DDBJ whole genome shotgun (WGS) entry which is preliminary data.</text>
</comment>
<dbReference type="EMBL" id="ACLF03000005">
    <property type="protein sequence ID" value="EFQ83236.1"/>
    <property type="molecule type" value="Genomic_DNA"/>
</dbReference>
<organism evidence="2 3">
    <name type="scientific">Aeromicrobium marinum DSM 15272</name>
    <dbReference type="NCBI Taxonomy" id="585531"/>
    <lineage>
        <taxon>Bacteria</taxon>
        <taxon>Bacillati</taxon>
        <taxon>Actinomycetota</taxon>
        <taxon>Actinomycetes</taxon>
        <taxon>Propionibacteriales</taxon>
        <taxon>Nocardioidaceae</taxon>
        <taxon>Aeromicrobium</taxon>
    </lineage>
</organism>
<evidence type="ECO:0000256" key="1">
    <source>
        <dbReference type="SAM" id="MobiDB-lite"/>
    </source>
</evidence>
<proteinExistence type="predicted"/>
<sequence length="51" mass="6004">MSAQHPSRSFRGCGLCKPHQRRGLGRSEREPFAVRRQIGKTKRLTRRWIVD</sequence>
<evidence type="ECO:0000313" key="3">
    <source>
        <dbReference type="Proteomes" id="UP000003111"/>
    </source>
</evidence>
<dbReference type="Proteomes" id="UP000003111">
    <property type="component" value="Unassembled WGS sequence"/>
</dbReference>
<feature type="region of interest" description="Disordered" evidence="1">
    <location>
        <begin position="1"/>
        <end position="36"/>
    </location>
</feature>
<keyword evidence="3" id="KW-1185">Reference proteome</keyword>
<dbReference type="HOGENOM" id="CLU_208582_0_0_11"/>
<dbReference type="AlphaFoldDB" id="E2SBV0"/>
<name>E2SBV0_9ACTN</name>
<reference evidence="2" key="1">
    <citation type="submission" date="2010-08" db="EMBL/GenBank/DDBJ databases">
        <authorList>
            <person name="Muzny D."/>
            <person name="Qin X."/>
            <person name="Buhay C."/>
            <person name="Dugan-Rocha S."/>
            <person name="Ding Y."/>
            <person name="Chen G."/>
            <person name="Hawes A."/>
            <person name="Holder M."/>
            <person name="Jhangiani S."/>
            <person name="Johnson A."/>
            <person name="Khan Z."/>
            <person name="Li Z."/>
            <person name="Liu W."/>
            <person name="Liu X."/>
            <person name="Perez L."/>
            <person name="Shen H."/>
            <person name="Wang Q."/>
            <person name="Watt J."/>
            <person name="Xi L."/>
            <person name="Xin Y."/>
            <person name="Zhou J."/>
            <person name="Deng J."/>
            <person name="Jiang H."/>
            <person name="Liu Y."/>
            <person name="Qu J."/>
            <person name="Song X.-Z."/>
            <person name="Zhang L."/>
            <person name="Villasana D."/>
            <person name="Johnson A."/>
            <person name="Liu J."/>
            <person name="Liyanage D."/>
            <person name="Lorensuhewa L."/>
            <person name="Robinson T."/>
            <person name="Song A."/>
            <person name="Song B.-B."/>
            <person name="Dinh H."/>
            <person name="Thornton R."/>
            <person name="Coyle M."/>
            <person name="Francisco L."/>
            <person name="Jackson L."/>
            <person name="Javaid M."/>
            <person name="Korchina V."/>
            <person name="Kovar C."/>
            <person name="Mata R."/>
            <person name="Mathew T."/>
            <person name="Ngo R."/>
            <person name="Nguyen L."/>
            <person name="Nguyen N."/>
            <person name="Okwuonu G."/>
            <person name="Ongeri F."/>
            <person name="Pham C."/>
            <person name="Simmons D."/>
            <person name="Wilczek-Boney K."/>
            <person name="Hale W."/>
            <person name="Jakkamsetti A."/>
            <person name="Pham P."/>
            <person name="Ruth R."/>
            <person name="San Lucas F."/>
            <person name="Warren J."/>
            <person name="Zhang J."/>
            <person name="Zhao Z."/>
            <person name="Zhou C."/>
            <person name="Zhu D."/>
            <person name="Lee S."/>
            <person name="Bess C."/>
            <person name="Blankenburg K."/>
            <person name="Forbes L."/>
            <person name="Fu Q."/>
            <person name="Gubbala S."/>
            <person name="Hirani K."/>
            <person name="Jayaseelan J.C."/>
            <person name="Lara F."/>
            <person name="Munidasa M."/>
            <person name="Palculict T."/>
            <person name="Patil S."/>
            <person name="Pu L.-L."/>
            <person name="Saada N."/>
            <person name="Tang L."/>
            <person name="Weissenberger G."/>
            <person name="Zhu Y."/>
            <person name="Hemphill L."/>
            <person name="Shang Y."/>
            <person name="Youmans B."/>
            <person name="Ayvaz T."/>
            <person name="Ross M."/>
            <person name="Santibanez J."/>
            <person name="Aqrawi P."/>
            <person name="Gross S."/>
            <person name="Joshi V."/>
            <person name="Fowler G."/>
            <person name="Nazareth L."/>
            <person name="Reid J."/>
            <person name="Worley K."/>
            <person name="Petrosino J."/>
            <person name="Highlander S."/>
            <person name="Gibbs R."/>
        </authorList>
    </citation>
    <scope>NUCLEOTIDE SEQUENCE [LARGE SCALE GENOMIC DNA]</scope>
    <source>
        <strain evidence="2">DSM 15272</strain>
    </source>
</reference>
<gene>
    <name evidence="2" type="ORF">HMPREF0063_11509</name>
</gene>
<evidence type="ECO:0000313" key="2">
    <source>
        <dbReference type="EMBL" id="EFQ83236.1"/>
    </source>
</evidence>
<dbReference type="STRING" id="585531.HMPREF0063_11509"/>